<comment type="caution">
    <text evidence="2">The sequence shown here is derived from an EMBL/GenBank/DDBJ whole genome shotgun (WGS) entry which is preliminary data.</text>
</comment>
<dbReference type="Proteomes" id="UP000235392">
    <property type="component" value="Unassembled WGS sequence"/>
</dbReference>
<gene>
    <name evidence="2" type="ORF">PCASD_12030</name>
</gene>
<evidence type="ECO:0000313" key="3">
    <source>
        <dbReference type="Proteomes" id="UP000235392"/>
    </source>
</evidence>
<evidence type="ECO:0000313" key="2">
    <source>
        <dbReference type="EMBL" id="PLW22929.1"/>
    </source>
</evidence>
<dbReference type="AlphaFoldDB" id="A0A2N5TBR6"/>
<feature type="compositionally biased region" description="Polar residues" evidence="1">
    <location>
        <begin position="102"/>
        <end position="112"/>
    </location>
</feature>
<sequence>MKYAHIDSEDAHAQMAMTGRYRTRDKFKLLEYVLNSLSSGAVWISPQSCTTLVLFDHLMNAPPHSSERVPKVKHECAQPIRSPTRSHRNGEPPPLGRWLMHSHSSGDWSTVRDQPGPKDPGLQYKKAMAGW</sequence>
<feature type="compositionally biased region" description="Basic and acidic residues" evidence="1">
    <location>
        <begin position="65"/>
        <end position="76"/>
    </location>
</feature>
<organism evidence="2 3">
    <name type="scientific">Puccinia coronata f. sp. avenae</name>
    <dbReference type="NCBI Taxonomy" id="200324"/>
    <lineage>
        <taxon>Eukaryota</taxon>
        <taxon>Fungi</taxon>
        <taxon>Dikarya</taxon>
        <taxon>Basidiomycota</taxon>
        <taxon>Pucciniomycotina</taxon>
        <taxon>Pucciniomycetes</taxon>
        <taxon>Pucciniales</taxon>
        <taxon>Pucciniaceae</taxon>
        <taxon>Puccinia</taxon>
    </lineage>
</organism>
<feature type="region of interest" description="Disordered" evidence="1">
    <location>
        <begin position="63"/>
        <end position="131"/>
    </location>
</feature>
<dbReference type="EMBL" id="PGCI01000648">
    <property type="protein sequence ID" value="PLW22929.1"/>
    <property type="molecule type" value="Genomic_DNA"/>
</dbReference>
<reference evidence="2 3" key="1">
    <citation type="submission" date="2017-11" db="EMBL/GenBank/DDBJ databases">
        <title>De novo assembly and phasing of dikaryotic genomes from two isolates of Puccinia coronata f. sp. avenae, the causal agent of oat crown rust.</title>
        <authorList>
            <person name="Miller M.E."/>
            <person name="Zhang Y."/>
            <person name="Omidvar V."/>
            <person name="Sperschneider J."/>
            <person name="Schwessinger B."/>
            <person name="Raley C."/>
            <person name="Palmer J.M."/>
            <person name="Garnica D."/>
            <person name="Upadhyaya N."/>
            <person name="Rathjen J."/>
            <person name="Taylor J.M."/>
            <person name="Park R.F."/>
            <person name="Dodds P.N."/>
            <person name="Hirsch C.D."/>
            <person name="Kianian S.F."/>
            <person name="Figueroa M."/>
        </authorList>
    </citation>
    <scope>NUCLEOTIDE SEQUENCE [LARGE SCALE GENOMIC DNA]</scope>
    <source>
        <strain evidence="2">12SD80</strain>
    </source>
</reference>
<accession>A0A2N5TBR6</accession>
<name>A0A2N5TBR6_9BASI</name>
<protein>
    <submittedName>
        <fullName evidence="2">Uncharacterized protein</fullName>
    </submittedName>
</protein>
<proteinExistence type="predicted"/>
<evidence type="ECO:0000256" key="1">
    <source>
        <dbReference type="SAM" id="MobiDB-lite"/>
    </source>
</evidence>